<keyword evidence="5" id="KW-0863">Zinc-finger</keyword>
<evidence type="ECO:0000313" key="9">
    <source>
        <dbReference type="EMBL" id="CAD8188079.1"/>
    </source>
</evidence>
<comment type="subcellular location">
    <subcellularLocation>
        <location evidence="1">Membrane</location>
        <topology evidence="1">Multi-pass membrane protein</topology>
    </subcellularLocation>
</comment>
<comment type="caution">
    <text evidence="9">The sequence shown here is derived from an EMBL/GenBank/DDBJ whole genome shotgun (WGS) entry which is preliminary data.</text>
</comment>
<evidence type="ECO:0000259" key="8">
    <source>
        <dbReference type="PROSITE" id="PS50158"/>
    </source>
</evidence>
<evidence type="ECO:0000259" key="7">
    <source>
        <dbReference type="PROSITE" id="PS50042"/>
    </source>
</evidence>
<dbReference type="PANTHER" id="PTHR45689">
    <property type="entry name" value="I[[H]] CHANNEL, ISOFORM E"/>
    <property type="match status" value="1"/>
</dbReference>
<gene>
    <name evidence="9" type="ORF">PPENT_87.1.T0900197</name>
</gene>
<dbReference type="Pfam" id="PF00027">
    <property type="entry name" value="cNMP_binding"/>
    <property type="match status" value="1"/>
</dbReference>
<dbReference type="InterPro" id="IPR005821">
    <property type="entry name" value="Ion_trans_dom"/>
</dbReference>
<feature type="transmembrane region" description="Helical" evidence="6">
    <location>
        <begin position="366"/>
        <end position="387"/>
    </location>
</feature>
<keyword evidence="2 6" id="KW-0812">Transmembrane</keyword>
<dbReference type="EMBL" id="CAJJDO010000090">
    <property type="protein sequence ID" value="CAD8188079.1"/>
    <property type="molecule type" value="Genomic_DNA"/>
</dbReference>
<dbReference type="SMART" id="SM00100">
    <property type="entry name" value="cNMP"/>
    <property type="match status" value="1"/>
</dbReference>
<dbReference type="GO" id="GO:0008270">
    <property type="term" value="F:zinc ion binding"/>
    <property type="evidence" value="ECO:0007669"/>
    <property type="project" value="UniProtKB-KW"/>
</dbReference>
<dbReference type="GO" id="GO:0098855">
    <property type="term" value="C:HCN channel complex"/>
    <property type="evidence" value="ECO:0007669"/>
    <property type="project" value="TreeGrafter"/>
</dbReference>
<keyword evidence="3 6" id="KW-1133">Transmembrane helix</keyword>
<reference evidence="9" key="1">
    <citation type="submission" date="2021-01" db="EMBL/GenBank/DDBJ databases">
        <authorList>
            <consortium name="Genoscope - CEA"/>
            <person name="William W."/>
        </authorList>
    </citation>
    <scope>NUCLEOTIDE SEQUENCE</scope>
</reference>
<sequence length="936" mass="110647">MSIIVKKFLKTNLLEKQHFNKHTERERKRFEYINKSISDRKAYLCLSPTEQYILNDKSLHHSRQEQRMYDFKTPFDNDHCVEKKERSKEMTLTMALSSMKNSNQIQQITKPKKKLTFLESIVFSPDGTLKIIWDFMCMFLIFYEILSIPFRISFDFEISEELSTFITTIFLIDIAVTFNTAVWIKGTINFQYSVIFRQYMKLWFWLDLIASFPYDMIIESILLSDADETDQSNKSVGQSKTLQQSAQILRLLKFFRFIKIIRLLRLAKLKVIFDKIEEQLQTYTTINTIASFLKLSFFVLFWSHWLGCIFHFVGMNEDPNHNWLVVAGIYDSPVEVRYVTSIYWAVTTMITVGYGDISPQTTTERLCGIFFLLVACGVLSFTMNSIGNTMQQMSQKKDQQKKNIAEINNYMQKVKIPKHLQQRVRKYLQYIWDSSRLIKLDAITVNLSQELKQLLTVHVNGNILATYTNFCKTFSRVLLLDITQILFEQTAQPDEYIIIEDNPKNSHHLYFIQDGLINIVLPKTRQVVAKLTNKQIFGEINFFGNVGRTASAKSEGFSDLFVLKRESFLQILQKYPKDFEKFYIIQEEVNKHQFQVLQIHCFACELPGHVVRDCPQLHFIVDLYIYNKTKNRCIRQIMKEYVRKDRIHFNAIKHQYLIKKEALSIQTVIPMTGFIVEECNLEDAQFKTIQFKSIPQPVKIKSKFKEDRNRRREIQKVIRAQQSQVQMITQKQNDIYNLTKSLSQLIQSSTPSINLQSSSISHTKINENQSSDEQSDSETIQQKLDEIILEYQVQKENQNQENLFTQNKSQQNYSLIDYFEFGYDFEIYCTHNNLSVVLKEVQKYYNGAQIKPKIDTEYDVNVFEEYMDYYAINMEDINRFRLEVKPERLKQFLPYTTLVEMKQSRQFKQNQGRIKIASRQSENNSSEEYSKKIWII</sequence>
<organism evidence="9 10">
    <name type="scientific">Paramecium pentaurelia</name>
    <dbReference type="NCBI Taxonomy" id="43138"/>
    <lineage>
        <taxon>Eukaryota</taxon>
        <taxon>Sar</taxon>
        <taxon>Alveolata</taxon>
        <taxon>Ciliophora</taxon>
        <taxon>Intramacronucleata</taxon>
        <taxon>Oligohymenophorea</taxon>
        <taxon>Peniculida</taxon>
        <taxon>Parameciidae</taxon>
        <taxon>Paramecium</taxon>
    </lineage>
</organism>
<accession>A0A8S1WIM2</accession>
<dbReference type="PROSITE" id="PS50158">
    <property type="entry name" value="ZF_CCHC"/>
    <property type="match status" value="1"/>
</dbReference>
<dbReference type="GO" id="GO:0003254">
    <property type="term" value="P:regulation of membrane depolarization"/>
    <property type="evidence" value="ECO:0007669"/>
    <property type="project" value="TreeGrafter"/>
</dbReference>
<feature type="transmembrane region" description="Helical" evidence="6">
    <location>
        <begin position="336"/>
        <end position="354"/>
    </location>
</feature>
<evidence type="ECO:0000256" key="3">
    <source>
        <dbReference type="ARBA" id="ARBA00022989"/>
    </source>
</evidence>
<dbReference type="OrthoDB" id="444079at2759"/>
<feature type="domain" description="CCHC-type" evidence="8">
    <location>
        <begin position="601"/>
        <end position="616"/>
    </location>
</feature>
<evidence type="ECO:0000256" key="5">
    <source>
        <dbReference type="PROSITE-ProRule" id="PRU00047"/>
    </source>
</evidence>
<feature type="domain" description="Cyclic nucleotide-binding" evidence="7">
    <location>
        <begin position="509"/>
        <end position="572"/>
    </location>
</feature>
<keyword evidence="10" id="KW-1185">Reference proteome</keyword>
<keyword evidence="4 6" id="KW-0472">Membrane</keyword>
<dbReference type="GO" id="GO:0003676">
    <property type="term" value="F:nucleic acid binding"/>
    <property type="evidence" value="ECO:0007669"/>
    <property type="project" value="InterPro"/>
</dbReference>
<dbReference type="InterPro" id="IPR051413">
    <property type="entry name" value="K/Na_HCN_channel"/>
</dbReference>
<feature type="transmembrane region" description="Helical" evidence="6">
    <location>
        <begin position="162"/>
        <end position="184"/>
    </location>
</feature>
<feature type="transmembrane region" description="Helical" evidence="6">
    <location>
        <begin position="295"/>
        <end position="316"/>
    </location>
</feature>
<keyword evidence="5" id="KW-0862">Zinc</keyword>
<dbReference type="InterPro" id="IPR001878">
    <property type="entry name" value="Znf_CCHC"/>
</dbReference>
<dbReference type="AlphaFoldDB" id="A0A8S1WIM2"/>
<dbReference type="GO" id="GO:0035725">
    <property type="term" value="P:sodium ion transmembrane transport"/>
    <property type="evidence" value="ECO:0007669"/>
    <property type="project" value="TreeGrafter"/>
</dbReference>
<dbReference type="PROSITE" id="PS50042">
    <property type="entry name" value="CNMP_BINDING_3"/>
    <property type="match status" value="1"/>
</dbReference>
<proteinExistence type="predicted"/>
<dbReference type="PANTHER" id="PTHR45689:SF5">
    <property type="entry name" value="I[[H]] CHANNEL, ISOFORM E"/>
    <property type="match status" value="1"/>
</dbReference>
<evidence type="ECO:0000256" key="1">
    <source>
        <dbReference type="ARBA" id="ARBA00004141"/>
    </source>
</evidence>
<dbReference type="CDD" id="cd00038">
    <property type="entry name" value="CAP_ED"/>
    <property type="match status" value="1"/>
</dbReference>
<dbReference type="InterPro" id="IPR000595">
    <property type="entry name" value="cNMP-bd_dom"/>
</dbReference>
<evidence type="ECO:0000256" key="4">
    <source>
        <dbReference type="ARBA" id="ARBA00023136"/>
    </source>
</evidence>
<dbReference type="GO" id="GO:0005249">
    <property type="term" value="F:voltage-gated potassium channel activity"/>
    <property type="evidence" value="ECO:0007669"/>
    <property type="project" value="TreeGrafter"/>
</dbReference>
<protein>
    <recommendedName>
        <fullName evidence="11">Cyclic nucleotide-binding domain-containing protein</fullName>
    </recommendedName>
</protein>
<dbReference type="Proteomes" id="UP000689195">
    <property type="component" value="Unassembled WGS sequence"/>
</dbReference>
<evidence type="ECO:0000313" key="10">
    <source>
        <dbReference type="Proteomes" id="UP000689195"/>
    </source>
</evidence>
<dbReference type="Pfam" id="PF00520">
    <property type="entry name" value="Ion_trans"/>
    <property type="match status" value="1"/>
</dbReference>
<evidence type="ECO:0000256" key="2">
    <source>
        <dbReference type="ARBA" id="ARBA00022692"/>
    </source>
</evidence>
<keyword evidence="5" id="KW-0479">Metal-binding</keyword>
<evidence type="ECO:0008006" key="11">
    <source>
        <dbReference type="Google" id="ProtNLM"/>
    </source>
</evidence>
<evidence type="ECO:0000256" key="6">
    <source>
        <dbReference type="SAM" id="Phobius"/>
    </source>
</evidence>
<name>A0A8S1WIM2_9CILI</name>
<feature type="transmembrane region" description="Helical" evidence="6">
    <location>
        <begin position="131"/>
        <end position="150"/>
    </location>
</feature>